<dbReference type="Proteomes" id="UP000192328">
    <property type="component" value="Unassembled WGS sequence"/>
</dbReference>
<evidence type="ECO:0000313" key="1">
    <source>
        <dbReference type="EMBL" id="SMC38375.1"/>
    </source>
</evidence>
<keyword evidence="2" id="KW-1185">Reference proteome</keyword>
<accession>A0AC61PI47</accession>
<proteinExistence type="predicted"/>
<evidence type="ECO:0000313" key="2">
    <source>
        <dbReference type="Proteomes" id="UP000192328"/>
    </source>
</evidence>
<reference evidence="1" key="1">
    <citation type="submission" date="2017-04" db="EMBL/GenBank/DDBJ databases">
        <authorList>
            <person name="Varghese N."/>
            <person name="Submissions S."/>
        </authorList>
    </citation>
    <scope>NUCLEOTIDE SEQUENCE</scope>
    <source>
        <strain evidence="1">WTE2008</strain>
    </source>
</reference>
<organism evidence="1 2">
    <name type="scientific">Aristaeella lactis</name>
    <dbReference type="NCBI Taxonomy" id="3046383"/>
    <lineage>
        <taxon>Bacteria</taxon>
        <taxon>Bacillati</taxon>
        <taxon>Bacillota</taxon>
        <taxon>Clostridia</taxon>
        <taxon>Eubacteriales</taxon>
        <taxon>Aristaeellaceae</taxon>
        <taxon>Aristaeella</taxon>
    </lineage>
</organism>
<sequence length="314" mass="33132">MKKLIALLLSLMMVLSVTAALADGLTFTTGGTAGTYYAYGNVLAQYVAGNSDVAMTAVAGNGSADNIDKLDMEVAQLGFVQNDVAYYAYNGIRIYEGDPVDSFTAIAALYTETVQLITCNPDIKSVADLKGKNVSIGSQGSGVYFNAIDFLNAYDMTEADITPTYQSFGDSAEALKDGKIDAAFVVAGAPTPAVTDLATSKDMYLISLDDEHVAKLQEISGAYTKSIIAAGTYAKQDTDVVTVGVKATIIANGQVTEDEAYTIVKTIFEGKDSIAHDKAKELDLEYASTCGLPYHPGAAKYFAEQGITVDVVNP</sequence>
<comment type="caution">
    <text evidence="1">The sequence shown here is derived from an EMBL/GenBank/DDBJ whole genome shotgun (WGS) entry which is preliminary data.</text>
</comment>
<name>A0AC61PI47_9FIRM</name>
<dbReference type="EMBL" id="FWXZ01000001">
    <property type="protein sequence ID" value="SMC38375.1"/>
    <property type="molecule type" value="Genomic_DNA"/>
</dbReference>
<protein>
    <submittedName>
        <fullName evidence="1">Uncharacterized protein</fullName>
    </submittedName>
</protein>
<gene>
    <name evidence="1" type="ORF">SAMN06297397_0464</name>
</gene>